<organism evidence="10 11">
    <name type="scientific">Amycolatopsis rubida</name>
    <dbReference type="NCBI Taxonomy" id="112413"/>
    <lineage>
        <taxon>Bacteria</taxon>
        <taxon>Bacillati</taxon>
        <taxon>Actinomycetota</taxon>
        <taxon>Actinomycetes</taxon>
        <taxon>Pseudonocardiales</taxon>
        <taxon>Pseudonocardiaceae</taxon>
        <taxon>Amycolatopsis</taxon>
    </lineage>
</organism>
<evidence type="ECO:0008006" key="12">
    <source>
        <dbReference type="Google" id="ProtNLM"/>
    </source>
</evidence>
<dbReference type="OrthoDB" id="9803968at2"/>
<dbReference type="InterPro" id="IPR002397">
    <property type="entry name" value="Cyt_P450_B"/>
</dbReference>
<evidence type="ECO:0000313" key="11">
    <source>
        <dbReference type="Proteomes" id="UP000199137"/>
    </source>
</evidence>
<keyword evidence="5 9" id="KW-0560">Oxidoreductase</keyword>
<gene>
    <name evidence="10" type="ORF">SAMN05421854_106221</name>
</gene>
<dbReference type="Gene3D" id="1.10.630.10">
    <property type="entry name" value="Cytochrome P450"/>
    <property type="match status" value="1"/>
</dbReference>
<comment type="similarity">
    <text evidence="2 9">Belongs to the cytochrome P450 family.</text>
</comment>
<comment type="function">
    <text evidence="8">Involved in the coupling of aromatic side chains of the heptapeptide of vancomycin.</text>
</comment>
<dbReference type="InterPro" id="IPR017972">
    <property type="entry name" value="Cyt_P450_CS"/>
</dbReference>
<dbReference type="PANTHER" id="PTHR46696">
    <property type="entry name" value="P450, PUTATIVE (EUROFUNG)-RELATED"/>
    <property type="match status" value="1"/>
</dbReference>
<comment type="pathway">
    <text evidence="1">Antibiotic biosynthesis; vancomycin biosynthesis.</text>
</comment>
<keyword evidence="3 9" id="KW-0349">Heme</keyword>
<protein>
    <recommendedName>
        <fullName evidence="12">Cytochrome P450</fullName>
    </recommendedName>
</protein>
<dbReference type="PROSITE" id="PS00086">
    <property type="entry name" value="CYTOCHROME_P450"/>
    <property type="match status" value="1"/>
</dbReference>
<dbReference type="InterPro" id="IPR036396">
    <property type="entry name" value="Cyt_P450_sf"/>
</dbReference>
<evidence type="ECO:0000256" key="6">
    <source>
        <dbReference type="ARBA" id="ARBA00023004"/>
    </source>
</evidence>
<evidence type="ECO:0000313" key="10">
    <source>
        <dbReference type="EMBL" id="SFP66722.1"/>
    </source>
</evidence>
<dbReference type="PRINTS" id="PR00359">
    <property type="entry name" value="BP450"/>
</dbReference>
<evidence type="ECO:0000256" key="3">
    <source>
        <dbReference type="ARBA" id="ARBA00022617"/>
    </source>
</evidence>
<dbReference type="GO" id="GO:0005506">
    <property type="term" value="F:iron ion binding"/>
    <property type="evidence" value="ECO:0007669"/>
    <property type="project" value="InterPro"/>
</dbReference>
<proteinExistence type="inferred from homology"/>
<dbReference type="InterPro" id="IPR001128">
    <property type="entry name" value="Cyt_P450"/>
</dbReference>
<dbReference type="GO" id="GO:0020037">
    <property type="term" value="F:heme binding"/>
    <property type="evidence" value="ECO:0007669"/>
    <property type="project" value="InterPro"/>
</dbReference>
<keyword evidence="7 9" id="KW-0503">Monooxygenase</keyword>
<dbReference type="GO" id="GO:0036199">
    <property type="term" value="F:cholest-4-en-3-one 26-monooxygenase activity"/>
    <property type="evidence" value="ECO:0007669"/>
    <property type="project" value="TreeGrafter"/>
</dbReference>
<dbReference type="PANTHER" id="PTHR46696:SF4">
    <property type="entry name" value="BIOTIN BIOSYNTHESIS CYTOCHROME P450"/>
    <property type="match status" value="1"/>
</dbReference>
<dbReference type="FunFam" id="1.10.630.10:FF:000018">
    <property type="entry name" value="Cytochrome P450 monooxygenase"/>
    <property type="match status" value="1"/>
</dbReference>
<dbReference type="GO" id="GO:0006707">
    <property type="term" value="P:cholesterol catabolic process"/>
    <property type="evidence" value="ECO:0007669"/>
    <property type="project" value="TreeGrafter"/>
</dbReference>
<evidence type="ECO:0000256" key="4">
    <source>
        <dbReference type="ARBA" id="ARBA00022723"/>
    </source>
</evidence>
<dbReference type="AlphaFoldDB" id="A0A1I5S7L8"/>
<evidence type="ECO:0000256" key="9">
    <source>
        <dbReference type="RuleBase" id="RU000461"/>
    </source>
</evidence>
<evidence type="ECO:0000256" key="1">
    <source>
        <dbReference type="ARBA" id="ARBA00004660"/>
    </source>
</evidence>
<keyword evidence="6 9" id="KW-0408">Iron</keyword>
<dbReference type="EMBL" id="FOWC01000006">
    <property type="protein sequence ID" value="SFP66722.1"/>
    <property type="molecule type" value="Genomic_DNA"/>
</dbReference>
<dbReference type="Proteomes" id="UP000199137">
    <property type="component" value="Unassembled WGS sequence"/>
</dbReference>
<dbReference type="CDD" id="cd11033">
    <property type="entry name" value="CYP142-like"/>
    <property type="match status" value="1"/>
</dbReference>
<reference evidence="10 11" key="1">
    <citation type="submission" date="2016-10" db="EMBL/GenBank/DDBJ databases">
        <authorList>
            <person name="de Groot N.N."/>
        </authorList>
    </citation>
    <scope>NUCLEOTIDE SEQUENCE [LARGE SCALE GENOMIC DNA]</scope>
    <source>
        <strain evidence="10 11">DSM 44637</strain>
    </source>
</reference>
<sequence length="414" mass="45285">MHVLERTGIADPAAYRSGPPHAEFARLRAQEPVSWVEEASLRRRGRAGEVVQRGDGFWAVTRHAAVVEASRAPEVFSSAAGGPFLTDAKSPADLDRTRQLLVGMDAPEHAKLRKAATGAFTPRAVRALESSIAAHAKRLVADAVSAGGADAVADLAAELPLLVLADLLGMPRQDRGLLYRWSNNLVGFDDPEYGGGDVEAFQRTFFEAFAYAMEAARERKRRPGDDLVSRLVAADVDGRKLTEKEFCHLWLLLVVAGNETTRHLLSGTLELCADDPVLPRALREGADPALAVEELLRWITPIMQFRRTATRDTELDGRRIAAGDKVVLYYVSANRDERAFARPERFDPARPDVRHLAFGAGPHYCLGAHLARAEGIAFLRELAPHLPLLRRAGGTVRLESNFMNGIKALPLVFG</sequence>
<dbReference type="Pfam" id="PF00067">
    <property type="entry name" value="p450"/>
    <property type="match status" value="1"/>
</dbReference>
<evidence type="ECO:0000256" key="7">
    <source>
        <dbReference type="ARBA" id="ARBA00023033"/>
    </source>
</evidence>
<dbReference type="STRING" id="112413.SAMN05421854_106221"/>
<evidence type="ECO:0000256" key="5">
    <source>
        <dbReference type="ARBA" id="ARBA00023002"/>
    </source>
</evidence>
<dbReference type="GO" id="GO:0008395">
    <property type="term" value="F:steroid hydroxylase activity"/>
    <property type="evidence" value="ECO:0007669"/>
    <property type="project" value="TreeGrafter"/>
</dbReference>
<keyword evidence="4 9" id="KW-0479">Metal-binding</keyword>
<name>A0A1I5S7L8_9PSEU</name>
<accession>A0A1I5S7L8</accession>
<dbReference type="SUPFAM" id="SSF48264">
    <property type="entry name" value="Cytochrome P450"/>
    <property type="match status" value="1"/>
</dbReference>
<evidence type="ECO:0000256" key="2">
    <source>
        <dbReference type="ARBA" id="ARBA00010617"/>
    </source>
</evidence>
<evidence type="ECO:0000256" key="8">
    <source>
        <dbReference type="ARBA" id="ARBA00055433"/>
    </source>
</evidence>